<organism evidence="1 2">
    <name type="scientific">Fusarium mangiferae</name>
    <name type="common">Mango malformation disease fungus</name>
    <dbReference type="NCBI Taxonomy" id="192010"/>
    <lineage>
        <taxon>Eukaryota</taxon>
        <taxon>Fungi</taxon>
        <taxon>Dikarya</taxon>
        <taxon>Ascomycota</taxon>
        <taxon>Pezizomycotina</taxon>
        <taxon>Sordariomycetes</taxon>
        <taxon>Hypocreomycetidae</taxon>
        <taxon>Hypocreales</taxon>
        <taxon>Nectriaceae</taxon>
        <taxon>Fusarium</taxon>
        <taxon>Fusarium fujikuroi species complex</taxon>
    </lineage>
</organism>
<keyword evidence="2" id="KW-1185">Reference proteome</keyword>
<reference evidence="2" key="1">
    <citation type="journal article" date="2016" name="Genome Biol. Evol.">
        <title>Comparative 'omics' of the Fusarium fujikuroi species complex highlights differences in genetic potential and metabolite synthesis.</title>
        <authorList>
            <person name="Niehaus E.-M."/>
            <person name="Muensterkoetter M."/>
            <person name="Proctor R.H."/>
            <person name="Brown D.W."/>
            <person name="Sharon A."/>
            <person name="Idan Y."/>
            <person name="Oren-Young L."/>
            <person name="Sieber C.M."/>
            <person name="Novak O."/>
            <person name="Pencik A."/>
            <person name="Tarkowska D."/>
            <person name="Hromadova K."/>
            <person name="Freeman S."/>
            <person name="Maymon M."/>
            <person name="Elazar M."/>
            <person name="Youssef S.A."/>
            <person name="El-Shabrawy E.S.M."/>
            <person name="Shalaby A.B.A."/>
            <person name="Houterman P."/>
            <person name="Brock N.L."/>
            <person name="Burkhardt I."/>
            <person name="Tsavkelova E.A."/>
            <person name="Dickschat J.S."/>
            <person name="Galuszka P."/>
            <person name="Gueldener U."/>
            <person name="Tudzynski B."/>
        </authorList>
    </citation>
    <scope>NUCLEOTIDE SEQUENCE [LARGE SCALE GENOMIC DNA]</scope>
    <source>
        <strain evidence="2">MRC7560</strain>
    </source>
</reference>
<dbReference type="GeneID" id="65094380"/>
<dbReference type="RefSeq" id="XP_041688193.1">
    <property type="nucleotide sequence ID" value="XM_041822521.1"/>
</dbReference>
<gene>
    <name evidence="1" type="ORF">FMAN_15137</name>
</gene>
<evidence type="ECO:0000313" key="2">
    <source>
        <dbReference type="Proteomes" id="UP000184255"/>
    </source>
</evidence>
<name>A0A1L7U8T7_FUSMA</name>
<dbReference type="Proteomes" id="UP000184255">
    <property type="component" value="Unassembled WGS sequence"/>
</dbReference>
<proteinExistence type="predicted"/>
<accession>A0A1L7U8T7</accession>
<evidence type="ECO:0000313" key="1">
    <source>
        <dbReference type="EMBL" id="CVL03546.1"/>
    </source>
</evidence>
<dbReference type="EMBL" id="FCQH01000014">
    <property type="protein sequence ID" value="CVL03546.1"/>
    <property type="molecule type" value="Genomic_DNA"/>
</dbReference>
<sequence length="216" mass="24943">MQPIEERHIDYLGRLIEECNAKETFGIHLAHKHFDLREGTYLEGRLDTDDNRQYYWTRAVENSGSDPSKLCGHIFVYDREKGFSPSEFHHGSLPDLSTVDHRRLFSMFGRYLIEHQLQHSIVLEYLIPELRGRNMFELVLHGQQHILLCEPGIVLPGLASSVVTAYSYVESAMKFGPGTRYITPPGTNKHITFNPDDLVEVREVVDVFRKLEFLAI</sequence>
<dbReference type="AlphaFoldDB" id="A0A1L7U8T7"/>
<dbReference type="VEuPathDB" id="FungiDB:FMAN_15137"/>
<protein>
    <submittedName>
        <fullName evidence="1">Uncharacterized protein</fullName>
    </submittedName>
</protein>
<comment type="caution">
    <text evidence="1">The sequence shown here is derived from an EMBL/GenBank/DDBJ whole genome shotgun (WGS) entry which is preliminary data.</text>
</comment>